<accession>A0ABU6CFP3</accession>
<reference evidence="2 3" key="1">
    <citation type="submission" date="2022-10" db="EMBL/GenBank/DDBJ databases">
        <authorList>
            <person name="Xie J."/>
            <person name="Shen N."/>
        </authorList>
    </citation>
    <scope>NUCLEOTIDE SEQUENCE [LARGE SCALE GENOMIC DNA]</scope>
    <source>
        <strain evidence="2 3">DSM 41681</strain>
    </source>
</reference>
<name>A0ABU6CFP3_9ACTN</name>
<dbReference type="EMBL" id="JAOZYB010000201">
    <property type="protein sequence ID" value="MEB3963006.1"/>
    <property type="molecule type" value="Genomic_DNA"/>
</dbReference>
<gene>
    <name evidence="2" type="ORF">OKJ48_22550</name>
</gene>
<dbReference type="Proteomes" id="UP001352223">
    <property type="component" value="Unassembled WGS sequence"/>
</dbReference>
<evidence type="ECO:0000313" key="3">
    <source>
        <dbReference type="Proteomes" id="UP001352223"/>
    </source>
</evidence>
<comment type="caution">
    <text evidence="2">The sequence shown here is derived from an EMBL/GenBank/DDBJ whole genome shotgun (WGS) entry which is preliminary data.</text>
</comment>
<evidence type="ECO:0000313" key="2">
    <source>
        <dbReference type="EMBL" id="MEB3963006.1"/>
    </source>
</evidence>
<evidence type="ECO:0000256" key="1">
    <source>
        <dbReference type="SAM" id="MobiDB-lite"/>
    </source>
</evidence>
<protein>
    <recommendedName>
        <fullName evidence="4">WXG100 family type VII secretion target</fullName>
    </recommendedName>
</protein>
<organism evidence="2 3">
    <name type="scientific">Streptomyces kunmingensis</name>
    <dbReference type="NCBI Taxonomy" id="68225"/>
    <lineage>
        <taxon>Bacteria</taxon>
        <taxon>Bacillati</taxon>
        <taxon>Actinomycetota</taxon>
        <taxon>Actinomycetes</taxon>
        <taxon>Kitasatosporales</taxon>
        <taxon>Streptomycetaceae</taxon>
        <taxon>Streptomyces</taxon>
    </lineage>
</organism>
<sequence length="112" mass="12188">MADERLFAADPAKLKSGGYNTGDLGEHFKKVVDDFVARTGWNSEDPPWGKDLIGDTFLASYGEAHTQLRDAMTSFAEAVTKAGDMTTTSGKNFESAQSDSFDAISTEGRKYH</sequence>
<evidence type="ECO:0008006" key="4">
    <source>
        <dbReference type="Google" id="ProtNLM"/>
    </source>
</evidence>
<dbReference type="RefSeq" id="WP_324770660.1">
    <property type="nucleotide sequence ID" value="NZ_BAAATS010000037.1"/>
</dbReference>
<feature type="region of interest" description="Disordered" evidence="1">
    <location>
        <begin position="86"/>
        <end position="112"/>
    </location>
</feature>
<keyword evidence="3" id="KW-1185">Reference proteome</keyword>
<feature type="compositionally biased region" description="Polar residues" evidence="1">
    <location>
        <begin position="86"/>
        <end position="100"/>
    </location>
</feature>
<proteinExistence type="predicted"/>